<name>A0A0K0DHC4_ANGCA</name>
<evidence type="ECO:0000313" key="3">
    <source>
        <dbReference type="WBParaSite" id="ACAC_0001057301-mRNA-1"/>
    </source>
</evidence>
<organism evidence="2 3">
    <name type="scientific">Angiostrongylus cantonensis</name>
    <name type="common">Rat lungworm</name>
    <dbReference type="NCBI Taxonomy" id="6313"/>
    <lineage>
        <taxon>Eukaryota</taxon>
        <taxon>Metazoa</taxon>
        <taxon>Ecdysozoa</taxon>
        <taxon>Nematoda</taxon>
        <taxon>Chromadorea</taxon>
        <taxon>Rhabditida</taxon>
        <taxon>Rhabditina</taxon>
        <taxon>Rhabditomorpha</taxon>
        <taxon>Strongyloidea</taxon>
        <taxon>Metastrongylidae</taxon>
        <taxon>Angiostrongylus</taxon>
    </lineage>
</organism>
<dbReference type="STRING" id="6313.A0A0K0DHC4"/>
<accession>A0A0K0DHC4</accession>
<dbReference type="WBParaSite" id="ACAC_0001057301-mRNA-1">
    <property type="protein sequence ID" value="ACAC_0001057301-mRNA-1"/>
    <property type="gene ID" value="ACAC_0001057301"/>
</dbReference>
<keyword evidence="2" id="KW-1185">Reference proteome</keyword>
<keyword evidence="1" id="KW-0472">Membrane</keyword>
<feature type="transmembrane region" description="Helical" evidence="1">
    <location>
        <begin position="211"/>
        <end position="230"/>
    </location>
</feature>
<reference evidence="3" key="2">
    <citation type="submission" date="2017-02" db="UniProtKB">
        <authorList>
            <consortium name="WormBaseParasite"/>
        </authorList>
    </citation>
    <scope>IDENTIFICATION</scope>
</reference>
<sequence length="232" mass="27085">MNYISHICGPIYSSNIDQICLFQKGTFLVEMKTTKMHKYFRQFGGATHSRGKRSRQWAMSSRKGGTIRKKKFIKYLSQFLHKKYYYALNTVFFHLIVSHHSCVEFHPINSALFNRLFFCFDGVNAVGHNKCYEHFLLPYREGVMGNWIRVRITEVSKFYMRSVLCDNIDDRNKLTLTDWSAKQLDNCQPIGVFRPSDTIKVFTTSTEKSPIGVIVLSIPLVIGMIFWYIYGI</sequence>
<keyword evidence="1" id="KW-0812">Transmembrane</keyword>
<evidence type="ECO:0000313" key="2">
    <source>
        <dbReference type="Proteomes" id="UP000035642"/>
    </source>
</evidence>
<dbReference type="AlphaFoldDB" id="A0A0K0DHC4"/>
<proteinExistence type="predicted"/>
<protein>
    <submittedName>
        <fullName evidence="3">DNA helicase</fullName>
    </submittedName>
</protein>
<evidence type="ECO:0000256" key="1">
    <source>
        <dbReference type="SAM" id="Phobius"/>
    </source>
</evidence>
<keyword evidence="1" id="KW-1133">Transmembrane helix</keyword>
<dbReference type="Proteomes" id="UP000035642">
    <property type="component" value="Unassembled WGS sequence"/>
</dbReference>
<reference evidence="2" key="1">
    <citation type="submission" date="2012-09" db="EMBL/GenBank/DDBJ databases">
        <authorList>
            <person name="Martin A.A."/>
        </authorList>
    </citation>
    <scope>NUCLEOTIDE SEQUENCE</scope>
</reference>